<dbReference type="GO" id="GO:0003677">
    <property type="term" value="F:DNA binding"/>
    <property type="evidence" value="ECO:0007669"/>
    <property type="project" value="InterPro"/>
</dbReference>
<dbReference type="RefSeq" id="WP_312874874.1">
    <property type="nucleotide sequence ID" value="NZ_WOFH01000013.1"/>
</dbReference>
<feature type="compositionally biased region" description="Basic and acidic residues" evidence="2">
    <location>
        <begin position="31"/>
        <end position="47"/>
    </location>
</feature>
<feature type="region of interest" description="Disordered" evidence="2">
    <location>
        <begin position="1"/>
        <end position="47"/>
    </location>
</feature>
<dbReference type="AlphaFoldDB" id="A0A7K1L9E1"/>
<evidence type="ECO:0000259" key="3">
    <source>
        <dbReference type="Pfam" id="PF00589"/>
    </source>
</evidence>
<proteinExistence type="predicted"/>
<gene>
    <name evidence="4" type="ORF">GNZ18_31250</name>
</gene>
<sequence>MQRGLQALQCHRPPSPGGRLGPRQDLPPTSHDARTGSGRDQRARSAPVRFHDLRHGAATMAHAAGVSMKVVSEILGHADEAFTANVYAVVAEETPSRPQCRSPAFSSAGKVGARPGSRAQRRRAAVHLVCSPARGVTCGFSAVDPIVQPRACSGPSNATAGMRPAMHPRRSAGGGSGI</sequence>
<dbReference type="Proteomes" id="UP000432015">
    <property type="component" value="Unassembled WGS sequence"/>
</dbReference>
<evidence type="ECO:0000256" key="1">
    <source>
        <dbReference type="ARBA" id="ARBA00023172"/>
    </source>
</evidence>
<name>A0A7K1L9E1_9ACTN</name>
<dbReference type="InterPro" id="IPR011010">
    <property type="entry name" value="DNA_brk_join_enz"/>
</dbReference>
<dbReference type="InterPro" id="IPR013762">
    <property type="entry name" value="Integrase-like_cat_sf"/>
</dbReference>
<dbReference type="SUPFAM" id="SSF56349">
    <property type="entry name" value="DNA breaking-rejoining enzymes"/>
    <property type="match status" value="1"/>
</dbReference>
<evidence type="ECO:0000256" key="2">
    <source>
        <dbReference type="SAM" id="MobiDB-lite"/>
    </source>
</evidence>
<reference evidence="4 5" key="1">
    <citation type="submission" date="2019-11" db="EMBL/GenBank/DDBJ databases">
        <authorList>
            <person name="Cao P."/>
        </authorList>
    </citation>
    <scope>NUCLEOTIDE SEQUENCE [LARGE SCALE GENOMIC DNA]</scope>
    <source>
        <strain evidence="4 5">NEAU-AAG5</strain>
    </source>
</reference>
<comment type="caution">
    <text evidence="4">The sequence shown here is derived from an EMBL/GenBank/DDBJ whole genome shotgun (WGS) entry which is preliminary data.</text>
</comment>
<feature type="region of interest" description="Disordered" evidence="2">
    <location>
        <begin position="97"/>
        <end position="118"/>
    </location>
</feature>
<accession>A0A7K1L9E1</accession>
<evidence type="ECO:0000313" key="4">
    <source>
        <dbReference type="EMBL" id="MUN41047.1"/>
    </source>
</evidence>
<dbReference type="EMBL" id="WOFH01000013">
    <property type="protein sequence ID" value="MUN41047.1"/>
    <property type="molecule type" value="Genomic_DNA"/>
</dbReference>
<keyword evidence="5" id="KW-1185">Reference proteome</keyword>
<protein>
    <submittedName>
        <fullName evidence="4">Tyrosine-type recombinase/integrase</fullName>
    </submittedName>
</protein>
<feature type="region of interest" description="Disordered" evidence="2">
    <location>
        <begin position="154"/>
        <end position="178"/>
    </location>
</feature>
<keyword evidence="1" id="KW-0233">DNA recombination</keyword>
<evidence type="ECO:0000313" key="5">
    <source>
        <dbReference type="Proteomes" id="UP000432015"/>
    </source>
</evidence>
<dbReference type="InterPro" id="IPR002104">
    <property type="entry name" value="Integrase_catalytic"/>
</dbReference>
<dbReference type="Gene3D" id="1.10.443.10">
    <property type="entry name" value="Intergrase catalytic core"/>
    <property type="match status" value="1"/>
</dbReference>
<organism evidence="4 5">
    <name type="scientific">Actinomadura litoris</name>
    <dbReference type="NCBI Taxonomy" id="2678616"/>
    <lineage>
        <taxon>Bacteria</taxon>
        <taxon>Bacillati</taxon>
        <taxon>Actinomycetota</taxon>
        <taxon>Actinomycetes</taxon>
        <taxon>Streptosporangiales</taxon>
        <taxon>Thermomonosporaceae</taxon>
        <taxon>Actinomadura</taxon>
    </lineage>
</organism>
<feature type="domain" description="Tyr recombinase" evidence="3">
    <location>
        <begin position="46"/>
        <end position="92"/>
    </location>
</feature>
<dbReference type="GO" id="GO:0015074">
    <property type="term" value="P:DNA integration"/>
    <property type="evidence" value="ECO:0007669"/>
    <property type="project" value="InterPro"/>
</dbReference>
<dbReference type="GO" id="GO:0006310">
    <property type="term" value="P:DNA recombination"/>
    <property type="evidence" value="ECO:0007669"/>
    <property type="project" value="UniProtKB-KW"/>
</dbReference>
<dbReference type="Pfam" id="PF00589">
    <property type="entry name" value="Phage_integrase"/>
    <property type="match status" value="1"/>
</dbReference>